<feature type="transmembrane region" description="Helical" evidence="8">
    <location>
        <begin position="115"/>
        <end position="136"/>
    </location>
</feature>
<keyword evidence="4" id="KW-0762">Sugar transport</keyword>
<dbReference type="SUPFAM" id="SSF103473">
    <property type="entry name" value="MFS general substrate transporter"/>
    <property type="match status" value="1"/>
</dbReference>
<dbReference type="Gene3D" id="1.20.1250.20">
    <property type="entry name" value="MFS general substrate transporter like domains"/>
    <property type="match status" value="1"/>
</dbReference>
<dbReference type="InterPro" id="IPR005828">
    <property type="entry name" value="MFS_sugar_transport-like"/>
</dbReference>
<evidence type="ECO:0000313" key="10">
    <source>
        <dbReference type="EMBL" id="CAH0597652.1"/>
    </source>
</evidence>
<feature type="transmembrane region" description="Helical" evidence="8">
    <location>
        <begin position="420"/>
        <end position="441"/>
    </location>
</feature>
<keyword evidence="2" id="KW-0813">Transport</keyword>
<feature type="transmembrane region" description="Helical" evidence="8">
    <location>
        <begin position="61"/>
        <end position="83"/>
    </location>
</feature>
<dbReference type="GO" id="GO:0005886">
    <property type="term" value="C:plasma membrane"/>
    <property type="evidence" value="ECO:0007669"/>
    <property type="project" value="UniProtKB-SubCell"/>
</dbReference>
<evidence type="ECO:0000313" key="11">
    <source>
        <dbReference type="Proteomes" id="UP001154114"/>
    </source>
</evidence>
<gene>
    <name evidence="10" type="ORF">CINC_LOCUS7747</name>
</gene>
<feature type="transmembrane region" description="Helical" evidence="8">
    <location>
        <begin position="173"/>
        <end position="194"/>
    </location>
</feature>
<dbReference type="FunFam" id="1.20.1250.20:FF:000218">
    <property type="entry name" value="facilitated trehalose transporter Tret1"/>
    <property type="match status" value="1"/>
</dbReference>
<feature type="transmembrane region" description="Helical" evidence="8">
    <location>
        <begin position="319"/>
        <end position="341"/>
    </location>
</feature>
<evidence type="ECO:0000256" key="8">
    <source>
        <dbReference type="SAM" id="Phobius"/>
    </source>
</evidence>
<dbReference type="PANTHER" id="PTHR48021">
    <property type="match status" value="1"/>
</dbReference>
<keyword evidence="5 8" id="KW-0812">Transmembrane</keyword>
<evidence type="ECO:0000259" key="9">
    <source>
        <dbReference type="PROSITE" id="PS50850"/>
    </source>
</evidence>
<evidence type="ECO:0000256" key="1">
    <source>
        <dbReference type="ARBA" id="ARBA00004651"/>
    </source>
</evidence>
<dbReference type="PANTHER" id="PTHR48021:SF47">
    <property type="entry name" value="GH17672P"/>
    <property type="match status" value="1"/>
</dbReference>
<organism evidence="10 11">
    <name type="scientific">Chrysodeixis includens</name>
    <name type="common">Soybean looper</name>
    <name type="synonym">Pseudoplusia includens</name>
    <dbReference type="NCBI Taxonomy" id="689277"/>
    <lineage>
        <taxon>Eukaryota</taxon>
        <taxon>Metazoa</taxon>
        <taxon>Ecdysozoa</taxon>
        <taxon>Arthropoda</taxon>
        <taxon>Hexapoda</taxon>
        <taxon>Insecta</taxon>
        <taxon>Pterygota</taxon>
        <taxon>Neoptera</taxon>
        <taxon>Endopterygota</taxon>
        <taxon>Lepidoptera</taxon>
        <taxon>Glossata</taxon>
        <taxon>Ditrysia</taxon>
        <taxon>Noctuoidea</taxon>
        <taxon>Noctuidae</taxon>
        <taxon>Plusiinae</taxon>
        <taxon>Chrysodeixis</taxon>
    </lineage>
</organism>
<evidence type="ECO:0000256" key="7">
    <source>
        <dbReference type="ARBA" id="ARBA00023136"/>
    </source>
</evidence>
<dbReference type="GO" id="GO:0022857">
    <property type="term" value="F:transmembrane transporter activity"/>
    <property type="evidence" value="ECO:0007669"/>
    <property type="project" value="InterPro"/>
</dbReference>
<dbReference type="Proteomes" id="UP001154114">
    <property type="component" value="Chromosome 24"/>
</dbReference>
<keyword evidence="3" id="KW-1003">Cell membrane</keyword>
<dbReference type="Pfam" id="PF00083">
    <property type="entry name" value="Sugar_tr"/>
    <property type="match status" value="1"/>
</dbReference>
<feature type="transmembrane region" description="Helical" evidence="8">
    <location>
        <begin position="292"/>
        <end position="312"/>
    </location>
</feature>
<protein>
    <recommendedName>
        <fullName evidence="9">Major facilitator superfamily (MFS) profile domain-containing protein</fullName>
    </recommendedName>
</protein>
<feature type="domain" description="Major facilitator superfamily (MFS) profile" evidence="9">
    <location>
        <begin position="19"/>
        <end position="445"/>
    </location>
</feature>
<dbReference type="InterPro" id="IPR036259">
    <property type="entry name" value="MFS_trans_sf"/>
</dbReference>
<feature type="transmembrane region" description="Helical" evidence="8">
    <location>
        <begin position="255"/>
        <end position="280"/>
    </location>
</feature>
<feature type="transmembrane region" description="Helical" evidence="8">
    <location>
        <begin position="353"/>
        <end position="374"/>
    </location>
</feature>
<dbReference type="AlphaFoldDB" id="A0A9P0BWG0"/>
<feature type="transmembrane region" description="Helical" evidence="8">
    <location>
        <begin position="21"/>
        <end position="41"/>
    </location>
</feature>
<evidence type="ECO:0000256" key="6">
    <source>
        <dbReference type="ARBA" id="ARBA00022989"/>
    </source>
</evidence>
<proteinExistence type="predicted"/>
<dbReference type="InterPro" id="IPR050549">
    <property type="entry name" value="MFS_Trehalose_Transporter"/>
</dbReference>
<name>A0A9P0BWG0_CHRIL</name>
<dbReference type="EMBL" id="LR824027">
    <property type="protein sequence ID" value="CAH0597652.1"/>
    <property type="molecule type" value="Genomic_DNA"/>
</dbReference>
<keyword evidence="11" id="KW-1185">Reference proteome</keyword>
<evidence type="ECO:0000256" key="2">
    <source>
        <dbReference type="ARBA" id="ARBA00022448"/>
    </source>
</evidence>
<sequence length="458" mass="49470">MRGGKSDKMNMNLRKQFLAAACVYLGQSIVGYCIGWTAPVIQKLQNADETPLDAVLTDPEAALVGSIFFVGTTIGPYIAGYVSNVLGRRICLFSAGVTTVISLLMLALAKNVALIYVGRVFGGMGTSVIFIMSLVYVGEIASTGIRGILLTLVGLSGSFGTLLVYSYGPFVSYAATCWLPLAMAVVYLCLLYTIPESPVYQVMVGKSDEAAATLISLGRENDVDTVLATANEKETKNNLSLFTDMYRVKANRMALFLLITLNVLQQMSGFYSMILFATNIFDMSGSSMESHISTIILGVTQLVSSLAAPFFIENVGRRPLLLMSTAISTISLTTLATYFYLYETEHPVADKLSWLSLTSLIVYFLAYTIGLGVIPNTLSGEMFTSNVRSIGTSVSLTVSWIVGFGVSTAFGYMIPAWGAAITFWIYSGACAVAFIFSVIFVPETKGKTLLEIQDMLNK</sequence>
<accession>A0A9P0BWG0</accession>
<reference evidence="10" key="1">
    <citation type="submission" date="2021-12" db="EMBL/GenBank/DDBJ databases">
        <authorList>
            <person name="King R."/>
        </authorList>
    </citation>
    <scope>NUCLEOTIDE SEQUENCE</scope>
</reference>
<feature type="transmembrane region" description="Helical" evidence="8">
    <location>
        <begin position="394"/>
        <end position="414"/>
    </location>
</feature>
<comment type="subcellular location">
    <subcellularLocation>
        <location evidence="1">Cell membrane</location>
        <topology evidence="1">Multi-pass membrane protein</topology>
    </subcellularLocation>
</comment>
<keyword evidence="6 8" id="KW-1133">Transmembrane helix</keyword>
<evidence type="ECO:0000256" key="4">
    <source>
        <dbReference type="ARBA" id="ARBA00022597"/>
    </source>
</evidence>
<evidence type="ECO:0000256" key="5">
    <source>
        <dbReference type="ARBA" id="ARBA00022692"/>
    </source>
</evidence>
<feature type="transmembrane region" description="Helical" evidence="8">
    <location>
        <begin position="148"/>
        <end position="167"/>
    </location>
</feature>
<dbReference type="PROSITE" id="PS50850">
    <property type="entry name" value="MFS"/>
    <property type="match status" value="1"/>
</dbReference>
<dbReference type="InterPro" id="IPR020846">
    <property type="entry name" value="MFS_dom"/>
</dbReference>
<keyword evidence="7 8" id="KW-0472">Membrane</keyword>
<dbReference type="OrthoDB" id="6339427at2759"/>
<evidence type="ECO:0000256" key="3">
    <source>
        <dbReference type="ARBA" id="ARBA00022475"/>
    </source>
</evidence>
<feature type="transmembrane region" description="Helical" evidence="8">
    <location>
        <begin position="90"/>
        <end position="109"/>
    </location>
</feature>